<keyword evidence="6 8" id="KW-0472">Membrane</keyword>
<evidence type="ECO:0000256" key="3">
    <source>
        <dbReference type="ARBA" id="ARBA00022692"/>
    </source>
</evidence>
<dbReference type="GO" id="GO:0016872">
    <property type="term" value="F:intramolecular lyase activity"/>
    <property type="evidence" value="ECO:0007669"/>
    <property type="project" value="InterPro"/>
</dbReference>
<keyword evidence="3 8" id="KW-0812">Transmembrane</keyword>
<dbReference type="GO" id="GO:0016117">
    <property type="term" value="P:carotenoid biosynthetic process"/>
    <property type="evidence" value="ECO:0007669"/>
    <property type="project" value="UniProtKB-KW"/>
</dbReference>
<evidence type="ECO:0000256" key="2">
    <source>
        <dbReference type="ARBA" id="ARBA00004829"/>
    </source>
</evidence>
<dbReference type="InterPro" id="IPR017825">
    <property type="entry name" value="Lycopene_cyclase_dom"/>
</dbReference>
<evidence type="ECO:0000256" key="8">
    <source>
        <dbReference type="SAM" id="Phobius"/>
    </source>
</evidence>
<feature type="transmembrane region" description="Helical" evidence="8">
    <location>
        <begin position="101"/>
        <end position="118"/>
    </location>
</feature>
<feature type="transmembrane region" description="Helical" evidence="8">
    <location>
        <begin position="130"/>
        <end position="152"/>
    </location>
</feature>
<dbReference type="Proteomes" id="UP000231632">
    <property type="component" value="Unassembled WGS sequence"/>
</dbReference>
<feature type="transmembrane region" description="Helical" evidence="8">
    <location>
        <begin position="40"/>
        <end position="58"/>
    </location>
</feature>
<evidence type="ECO:0000256" key="5">
    <source>
        <dbReference type="ARBA" id="ARBA00022989"/>
    </source>
</evidence>
<comment type="caution">
    <text evidence="10">The sequence shown here is derived from an EMBL/GenBank/DDBJ whole genome shotgun (WGS) entry which is preliminary data.</text>
</comment>
<dbReference type="Pfam" id="PF18916">
    <property type="entry name" value="Lycopene_cyc"/>
    <property type="match status" value="1"/>
</dbReference>
<evidence type="ECO:0000256" key="6">
    <source>
        <dbReference type="ARBA" id="ARBA00023136"/>
    </source>
</evidence>
<accession>A0A1L8CNZ3</accession>
<evidence type="ECO:0000256" key="7">
    <source>
        <dbReference type="ARBA" id="ARBA00023235"/>
    </source>
</evidence>
<dbReference type="AlphaFoldDB" id="A0A1L8CNZ3"/>
<sequence length="195" mass="22031">MWASLFTTPFGLTEPLFVPEYWMPPSLLDLAETTGFDIESLIFCFGIGGIASVAYNLITRQVPQEVPHAEKSSPLHKHHYKAIAAPFVAFPFLYLLPWNPIYPSIASLFIGAVANVLCRPDLKRKSWIGGLLFLIYYAVFLAGLEWSAPGYIDRVWNLAALSGWSLGFMPVEELLFAIGFGMYWSGVYEHFTWRK</sequence>
<reference evidence="10 11" key="1">
    <citation type="journal article" date="2017" name="Arch. Microbiol.">
        <title>Mariprofundus micogutta sp. nov., a novel iron-oxidizing zetaproteobacterium isolated from a deep-sea hydrothermal field at the Bayonnaise knoll of the Izu-Ogasawara arc, and a description of Mariprofundales ord. nov. and Zetaproteobacteria classis nov.</title>
        <authorList>
            <person name="Makita H."/>
            <person name="Tanaka E."/>
            <person name="Mitsunobu S."/>
            <person name="Miyazaki M."/>
            <person name="Nunoura T."/>
            <person name="Uematsu K."/>
            <person name="Takaki Y."/>
            <person name="Nishi S."/>
            <person name="Shimamura S."/>
            <person name="Takai K."/>
        </authorList>
    </citation>
    <scope>NUCLEOTIDE SEQUENCE [LARGE SCALE GENOMIC DNA]</scope>
    <source>
        <strain evidence="10 11">ET2</strain>
    </source>
</reference>
<evidence type="ECO:0000313" key="10">
    <source>
        <dbReference type="EMBL" id="GAV20640.1"/>
    </source>
</evidence>
<evidence type="ECO:0000313" key="11">
    <source>
        <dbReference type="Proteomes" id="UP000231632"/>
    </source>
</evidence>
<dbReference type="EMBL" id="BDFD01000013">
    <property type="protein sequence ID" value="GAV20640.1"/>
    <property type="molecule type" value="Genomic_DNA"/>
</dbReference>
<dbReference type="GO" id="GO:0045436">
    <property type="term" value="F:lycopene beta cyclase activity"/>
    <property type="evidence" value="ECO:0007669"/>
    <property type="project" value="UniProtKB-ARBA"/>
</dbReference>
<dbReference type="STRING" id="1921010.MMIC_P1612"/>
<dbReference type="GO" id="GO:0016020">
    <property type="term" value="C:membrane"/>
    <property type="evidence" value="ECO:0007669"/>
    <property type="project" value="UniProtKB-SubCell"/>
</dbReference>
<evidence type="ECO:0000256" key="1">
    <source>
        <dbReference type="ARBA" id="ARBA00004141"/>
    </source>
</evidence>
<feature type="transmembrane region" description="Helical" evidence="8">
    <location>
        <begin position="79"/>
        <end position="95"/>
    </location>
</feature>
<proteinExistence type="predicted"/>
<gene>
    <name evidence="10" type="ORF">MMIC_P1612</name>
</gene>
<feature type="domain" description="Lycopene cyclase" evidence="9">
    <location>
        <begin position="99"/>
        <end position="191"/>
    </location>
</feature>
<comment type="subcellular location">
    <subcellularLocation>
        <location evidence="1">Membrane</location>
        <topology evidence="1">Multi-pass membrane protein</topology>
    </subcellularLocation>
</comment>
<protein>
    <recommendedName>
        <fullName evidence="9">Lycopene cyclase domain-containing protein</fullName>
    </recommendedName>
</protein>
<keyword evidence="7" id="KW-0413">Isomerase</keyword>
<feature type="transmembrane region" description="Helical" evidence="8">
    <location>
        <begin position="164"/>
        <end position="185"/>
    </location>
</feature>
<comment type="pathway">
    <text evidence="2">Carotenoid biosynthesis.</text>
</comment>
<keyword evidence="5 8" id="KW-1133">Transmembrane helix</keyword>
<evidence type="ECO:0000259" key="9">
    <source>
        <dbReference type="Pfam" id="PF18916"/>
    </source>
</evidence>
<evidence type="ECO:0000256" key="4">
    <source>
        <dbReference type="ARBA" id="ARBA00022746"/>
    </source>
</evidence>
<keyword evidence="11" id="KW-1185">Reference proteome</keyword>
<keyword evidence="4" id="KW-0125">Carotenoid biosynthesis</keyword>
<organism evidence="10 11">
    <name type="scientific">Mariprofundus micogutta</name>
    <dbReference type="NCBI Taxonomy" id="1921010"/>
    <lineage>
        <taxon>Bacteria</taxon>
        <taxon>Pseudomonadati</taxon>
        <taxon>Pseudomonadota</taxon>
        <taxon>Candidatius Mariprofundia</taxon>
        <taxon>Mariprofundales</taxon>
        <taxon>Mariprofundaceae</taxon>
        <taxon>Mariprofundus</taxon>
    </lineage>
</organism>
<name>A0A1L8CNZ3_9PROT</name>